<feature type="signal peptide" evidence="1">
    <location>
        <begin position="1"/>
        <end position="17"/>
    </location>
</feature>
<evidence type="ECO:0000313" key="3">
    <source>
        <dbReference type="Proteomes" id="UP001152747"/>
    </source>
</evidence>
<comment type="caution">
    <text evidence="2">The sequence shown here is derived from an EMBL/GenBank/DDBJ whole genome shotgun (WGS) entry which is preliminary data.</text>
</comment>
<keyword evidence="1" id="KW-0732">Signal</keyword>
<evidence type="ECO:0000313" key="2">
    <source>
        <dbReference type="EMBL" id="CAI5438021.1"/>
    </source>
</evidence>
<keyword evidence="3" id="KW-1185">Reference proteome</keyword>
<evidence type="ECO:0000256" key="1">
    <source>
        <dbReference type="SAM" id="SignalP"/>
    </source>
</evidence>
<name>A0A9P1MSC4_9PELO</name>
<sequence>MKLCFIFLTIFSNLVFSTNTNIRAQTTLKCFDSNNNPRSFEFEVNLWEIDQKSEQDKIFAETSGESYGNITVVSKGTPKIDHPTDEKRFWIWSWIQHNCTTSGNRICAHVDLGEVNSKITGVNYVYTVNLHNQNLDRCNTNHRKLE</sequence>
<proteinExistence type="predicted"/>
<dbReference type="PANTHER" id="PTHR21479">
    <property type="match status" value="1"/>
</dbReference>
<dbReference type="AlphaFoldDB" id="A0A9P1MSC4"/>
<feature type="chain" id="PRO_5040256620" evidence="1">
    <location>
        <begin position="18"/>
        <end position="146"/>
    </location>
</feature>
<protein>
    <submittedName>
        <fullName evidence="2">Uncharacterized protein</fullName>
    </submittedName>
</protein>
<dbReference type="EMBL" id="CANHGI010000001">
    <property type="protein sequence ID" value="CAI5438021.1"/>
    <property type="molecule type" value="Genomic_DNA"/>
</dbReference>
<dbReference type="Proteomes" id="UP001152747">
    <property type="component" value="Unassembled WGS sequence"/>
</dbReference>
<organism evidence="2 3">
    <name type="scientific">Caenorhabditis angaria</name>
    <dbReference type="NCBI Taxonomy" id="860376"/>
    <lineage>
        <taxon>Eukaryota</taxon>
        <taxon>Metazoa</taxon>
        <taxon>Ecdysozoa</taxon>
        <taxon>Nematoda</taxon>
        <taxon>Chromadorea</taxon>
        <taxon>Rhabditida</taxon>
        <taxon>Rhabditina</taxon>
        <taxon>Rhabditomorpha</taxon>
        <taxon>Rhabditoidea</taxon>
        <taxon>Rhabditidae</taxon>
        <taxon>Peloderinae</taxon>
        <taxon>Caenorhabditis</taxon>
    </lineage>
</organism>
<accession>A0A9P1MSC4</accession>
<reference evidence="2" key="1">
    <citation type="submission" date="2022-11" db="EMBL/GenBank/DDBJ databases">
        <authorList>
            <person name="Kikuchi T."/>
        </authorList>
    </citation>
    <scope>NUCLEOTIDE SEQUENCE</scope>
    <source>
        <strain evidence="2">PS1010</strain>
    </source>
</reference>
<gene>
    <name evidence="2" type="ORF">CAMP_LOCUS658</name>
</gene>